<reference evidence="2 3" key="1">
    <citation type="submission" date="2016-10" db="EMBL/GenBank/DDBJ databases">
        <authorList>
            <person name="de Groot N.N."/>
        </authorList>
    </citation>
    <scope>NUCLEOTIDE SEQUENCE [LARGE SCALE GENOMIC DNA]</scope>
    <source>
        <strain evidence="2 3">CGMCC 1.10457</strain>
    </source>
</reference>
<dbReference type="STRING" id="767519.SAMN05216559_4201"/>
<dbReference type="PANTHER" id="PTHR34351">
    <property type="entry name" value="SLR1927 PROTEIN-RELATED"/>
    <property type="match status" value="1"/>
</dbReference>
<dbReference type="EMBL" id="FOZK01000006">
    <property type="protein sequence ID" value="SFS13114.1"/>
    <property type="molecule type" value="Genomic_DNA"/>
</dbReference>
<dbReference type="Pfam" id="PF01882">
    <property type="entry name" value="DUF58"/>
    <property type="match status" value="1"/>
</dbReference>
<gene>
    <name evidence="2" type="ORF">SAMN05216559_4201</name>
</gene>
<accession>A0A1I6MBP4</accession>
<organism evidence="2 3">
    <name type="scientific">Halomicrobium zhouii</name>
    <dbReference type="NCBI Taxonomy" id="767519"/>
    <lineage>
        <taxon>Archaea</taxon>
        <taxon>Methanobacteriati</taxon>
        <taxon>Methanobacteriota</taxon>
        <taxon>Stenosarchaea group</taxon>
        <taxon>Halobacteria</taxon>
        <taxon>Halobacteriales</taxon>
        <taxon>Haloarculaceae</taxon>
        <taxon>Halomicrobium</taxon>
    </lineage>
</organism>
<keyword evidence="3" id="KW-1185">Reference proteome</keyword>
<dbReference type="AlphaFoldDB" id="A0A1I6MBP4"/>
<evidence type="ECO:0000313" key="3">
    <source>
        <dbReference type="Proteomes" id="UP000199062"/>
    </source>
</evidence>
<sequence length="329" mass="35115">MRPTRRGYAALAVVVGAFFFAWAGDPDRARALNAIAAPVLAAVVAGAVTVHRAGTPTVERVEPTPGFPGDTRTVELTVEGGGVATVTDCIGEGLSGSATFDRTLPATVTYEVTYDQRGVHRLGRTIVRVRDVLGLVETTHRIDDTSSVLVYPRVYAVGDPGSFLRTLGPESDERTEFDRLREYVPGDSLRDVHWKSSAKHDDLLVTEFTDPTDEEAVSIAASADSRYADDMATAAATLFVAAVSVGLTVDLTVPGGSLPEGHGETHKRHALELLARTGSGTVPDHAWERAEVRIRAEGSGVTVAVDERVYSLEDLTATRENPVRAEVAP</sequence>
<evidence type="ECO:0000313" key="2">
    <source>
        <dbReference type="EMBL" id="SFS13114.1"/>
    </source>
</evidence>
<dbReference type="OrthoDB" id="313155at2157"/>
<evidence type="ECO:0000259" key="1">
    <source>
        <dbReference type="Pfam" id="PF01882"/>
    </source>
</evidence>
<dbReference type="InterPro" id="IPR002881">
    <property type="entry name" value="DUF58"/>
</dbReference>
<protein>
    <submittedName>
        <fullName evidence="2">Uncharacterized conserved protein, DUF58 family, contains vWF domain</fullName>
    </submittedName>
</protein>
<proteinExistence type="predicted"/>
<dbReference type="RefSeq" id="WP_089819431.1">
    <property type="nucleotide sequence ID" value="NZ_FOZK01000006.1"/>
</dbReference>
<dbReference type="Proteomes" id="UP000199062">
    <property type="component" value="Unassembled WGS sequence"/>
</dbReference>
<dbReference type="PANTHER" id="PTHR34351:SF1">
    <property type="entry name" value="SLR1927 PROTEIN"/>
    <property type="match status" value="1"/>
</dbReference>
<name>A0A1I6MBP4_9EURY</name>
<feature type="domain" description="DUF58" evidence="1">
    <location>
        <begin position="180"/>
        <end position="276"/>
    </location>
</feature>